<dbReference type="AlphaFoldDB" id="G6XKE1"/>
<reference evidence="1 2" key="1">
    <citation type="submission" date="2011-10" db="EMBL/GenBank/DDBJ databases">
        <title>Genome sequence of Gluconobacter morbifer G707, isolated from Drosophila gut.</title>
        <authorList>
            <person name="Lee W.-J."/>
            <person name="Kim E.-K."/>
        </authorList>
    </citation>
    <scope>NUCLEOTIDE SEQUENCE [LARGE SCALE GENOMIC DNA]</scope>
    <source>
        <strain evidence="1 2">G707</strain>
    </source>
</reference>
<evidence type="ECO:0000313" key="2">
    <source>
        <dbReference type="Proteomes" id="UP000004949"/>
    </source>
</evidence>
<protein>
    <recommendedName>
        <fullName evidence="3">Gluconate 2-dehydrogenase subunit 3 family protein</fullName>
    </recommendedName>
</protein>
<sequence>MTTPPESPAFLTSDHISHRTRNILLSRMEQETLSRPEVLSLSAFAVLDALIPVLLPQDSVLPGHPLNLAVRIDRALAGPRDGWRFAELPPDAQAWEAALLTLDDVSVRRHGMRVLHLAADLRGELLDDLLAGTIGLQAKGRLTPAQMQRWSGDLRADVVECFLSDPTVQAALGISANLTGGDDIIQGFHSVSPDSREDFEPSPTAPVFQD</sequence>
<name>G6XKE1_9PROT</name>
<gene>
    <name evidence="1" type="ORF">GMO_19570</name>
</gene>
<accession>G6XKE1</accession>
<dbReference type="InterPro" id="IPR027056">
    <property type="entry name" value="Gluconate_2DH_su3"/>
</dbReference>
<dbReference type="RefSeq" id="WP_008852104.1">
    <property type="nucleotide sequence ID" value="NZ_AGQV01000006.1"/>
</dbReference>
<dbReference type="STRING" id="1088869.GMO_19570"/>
<proteinExistence type="predicted"/>
<evidence type="ECO:0008006" key="3">
    <source>
        <dbReference type="Google" id="ProtNLM"/>
    </source>
</evidence>
<dbReference type="eggNOG" id="COG2267">
    <property type="taxonomic scope" value="Bacteria"/>
</dbReference>
<comment type="caution">
    <text evidence="1">The sequence shown here is derived from an EMBL/GenBank/DDBJ whole genome shotgun (WGS) entry which is preliminary data.</text>
</comment>
<dbReference type="EMBL" id="AGQV01000006">
    <property type="protein sequence ID" value="EHH67737.1"/>
    <property type="molecule type" value="Genomic_DNA"/>
</dbReference>
<dbReference type="OrthoDB" id="9780765at2"/>
<organism evidence="1 2">
    <name type="scientific">Gluconobacter morbifer G707</name>
    <dbReference type="NCBI Taxonomy" id="1088869"/>
    <lineage>
        <taxon>Bacteria</taxon>
        <taxon>Pseudomonadati</taxon>
        <taxon>Pseudomonadota</taxon>
        <taxon>Alphaproteobacteria</taxon>
        <taxon>Acetobacterales</taxon>
        <taxon>Acetobacteraceae</taxon>
        <taxon>Gluconobacter</taxon>
    </lineage>
</organism>
<keyword evidence="2" id="KW-1185">Reference proteome</keyword>
<dbReference type="PATRIC" id="fig|1088869.3.peg.1951"/>
<evidence type="ECO:0000313" key="1">
    <source>
        <dbReference type="EMBL" id="EHH67737.1"/>
    </source>
</evidence>
<dbReference type="Pfam" id="PF13618">
    <property type="entry name" value="Gluconate_2-dh3"/>
    <property type="match status" value="1"/>
</dbReference>
<dbReference type="Proteomes" id="UP000004949">
    <property type="component" value="Unassembled WGS sequence"/>
</dbReference>